<dbReference type="Proteomes" id="UP000728032">
    <property type="component" value="Unassembled WGS sequence"/>
</dbReference>
<dbReference type="GO" id="GO:0004815">
    <property type="term" value="F:aspartate-tRNA ligase activity"/>
    <property type="evidence" value="ECO:0007669"/>
    <property type="project" value="TreeGrafter"/>
</dbReference>
<keyword evidence="2" id="KW-0436">Ligase</keyword>
<dbReference type="OrthoDB" id="439710at2759"/>
<dbReference type="InterPro" id="IPR018149">
    <property type="entry name" value="Lys-tRNA-synth_II_C"/>
</dbReference>
<dbReference type="InterPro" id="IPR045864">
    <property type="entry name" value="aa-tRNA-synth_II/BPL/LPL"/>
</dbReference>
<evidence type="ECO:0000256" key="2">
    <source>
        <dbReference type="ARBA" id="ARBA00022598"/>
    </source>
</evidence>
<proteinExistence type="predicted"/>
<evidence type="ECO:0000256" key="6">
    <source>
        <dbReference type="ARBA" id="ARBA00023146"/>
    </source>
</evidence>
<dbReference type="EMBL" id="CAJPVJ010004904">
    <property type="protein sequence ID" value="CAG2169040.1"/>
    <property type="molecule type" value="Genomic_DNA"/>
</dbReference>
<reference evidence="8" key="1">
    <citation type="submission" date="2020-11" db="EMBL/GenBank/DDBJ databases">
        <authorList>
            <person name="Tran Van P."/>
        </authorList>
    </citation>
    <scope>NUCLEOTIDE SEQUENCE</scope>
</reference>
<dbReference type="GO" id="GO:0005739">
    <property type="term" value="C:mitochondrion"/>
    <property type="evidence" value="ECO:0007669"/>
    <property type="project" value="TreeGrafter"/>
</dbReference>
<dbReference type="PANTHER" id="PTHR22594:SF5">
    <property type="entry name" value="ASPARTATE--TRNA LIGASE, MITOCHONDRIAL"/>
    <property type="match status" value="1"/>
</dbReference>
<sequence>MSAAEEEADERLQTTGDLSALSTRSHTCGELADTDVGQRVRLCGWIQFQRMAKFAILRDSYGLTQIVLNDKNHQKVVSKLMPESVLEVMGRVVRRPDKDVNPALTTGAIEVVAEEVNVLNECRKDVPFIIRDYQKVNEKTRLEFRYIDLRHPKMQSILRLRQFLTQQYGFVEVETPTLFKATPGGAKEFVVPTEFKDCYYNLVQSPQQFKQLLMVGGIDRYFQIARCYRNEGTKPDRQPEFTQLDLEMSFTTSDGIMSLIEELIHSISFVENYEPFPRMTYADAMQHYGTDKPDLRSDIKIRAVDTYEMNAPIDKDVCLTLVINDLDKDINDEILRYMDSIGDIKRELQFSGQLTHEFAEDSNQLNFDGVKAFLSALKANGLVFSEQPFVFSRQRRDH</sequence>
<gene>
    <name evidence="8" type="ORF">ONB1V03_LOCUS8524</name>
</gene>
<dbReference type="SUPFAM" id="SSF55681">
    <property type="entry name" value="Class II aaRS and biotin synthetases"/>
    <property type="match status" value="1"/>
</dbReference>
<dbReference type="InterPro" id="IPR047089">
    <property type="entry name" value="Asp-tRNA-ligase_1_N"/>
</dbReference>
<dbReference type="AlphaFoldDB" id="A0A7R9QMU1"/>
<dbReference type="Gene3D" id="3.30.930.10">
    <property type="entry name" value="Bira Bifunctional Protein, Domain 2"/>
    <property type="match status" value="1"/>
</dbReference>
<keyword evidence="5" id="KW-0648">Protein biosynthesis</keyword>
<dbReference type="InterPro" id="IPR004365">
    <property type="entry name" value="NA-bd_OB_tRNA"/>
</dbReference>
<dbReference type="SUPFAM" id="SSF50249">
    <property type="entry name" value="Nucleic acid-binding proteins"/>
    <property type="match status" value="1"/>
</dbReference>
<dbReference type="Pfam" id="PF01336">
    <property type="entry name" value="tRNA_anti-codon"/>
    <property type="match status" value="1"/>
</dbReference>
<accession>A0A7R9QMU1</accession>
<dbReference type="GO" id="GO:0005524">
    <property type="term" value="F:ATP binding"/>
    <property type="evidence" value="ECO:0007669"/>
    <property type="project" value="UniProtKB-KW"/>
</dbReference>
<dbReference type="PRINTS" id="PR00982">
    <property type="entry name" value="TRNASYNTHLYS"/>
</dbReference>
<dbReference type="PROSITE" id="PS50862">
    <property type="entry name" value="AA_TRNA_LIGASE_II"/>
    <property type="match status" value="1"/>
</dbReference>
<dbReference type="GO" id="GO:0003676">
    <property type="term" value="F:nucleic acid binding"/>
    <property type="evidence" value="ECO:0007669"/>
    <property type="project" value="InterPro"/>
</dbReference>
<evidence type="ECO:0000256" key="4">
    <source>
        <dbReference type="ARBA" id="ARBA00022840"/>
    </source>
</evidence>
<dbReference type="InterPro" id="IPR006195">
    <property type="entry name" value="aa-tRNA-synth_II"/>
</dbReference>
<dbReference type="CDD" id="cd04317">
    <property type="entry name" value="EcAspRS_like_N"/>
    <property type="match status" value="1"/>
</dbReference>
<dbReference type="Gene3D" id="2.40.50.140">
    <property type="entry name" value="Nucleic acid-binding proteins"/>
    <property type="match status" value="1"/>
</dbReference>
<dbReference type="Pfam" id="PF00152">
    <property type="entry name" value="tRNA-synt_2"/>
    <property type="match status" value="1"/>
</dbReference>
<dbReference type="GO" id="GO:0006422">
    <property type="term" value="P:aspartyl-tRNA aminoacylation"/>
    <property type="evidence" value="ECO:0007669"/>
    <property type="project" value="TreeGrafter"/>
</dbReference>
<name>A0A7R9QMU1_9ACAR</name>
<keyword evidence="4" id="KW-0067">ATP-binding</keyword>
<dbReference type="EMBL" id="OC919729">
    <property type="protein sequence ID" value="CAD7651856.1"/>
    <property type="molecule type" value="Genomic_DNA"/>
</dbReference>
<dbReference type="InterPro" id="IPR012340">
    <property type="entry name" value="NA-bd_OB-fold"/>
</dbReference>
<dbReference type="Gene3D" id="3.30.1360.30">
    <property type="entry name" value="GAD-like domain"/>
    <property type="match status" value="1"/>
</dbReference>
<evidence type="ECO:0000256" key="1">
    <source>
        <dbReference type="ARBA" id="ARBA00015745"/>
    </source>
</evidence>
<evidence type="ECO:0000256" key="5">
    <source>
        <dbReference type="ARBA" id="ARBA00022917"/>
    </source>
</evidence>
<feature type="domain" description="Aminoacyl-transfer RNA synthetases class-II family profile" evidence="7">
    <location>
        <begin position="160"/>
        <end position="398"/>
    </location>
</feature>
<dbReference type="GO" id="GO:0006430">
    <property type="term" value="P:lysyl-tRNA aminoacylation"/>
    <property type="evidence" value="ECO:0007669"/>
    <property type="project" value="InterPro"/>
</dbReference>
<keyword evidence="9" id="KW-1185">Reference proteome</keyword>
<dbReference type="PANTHER" id="PTHR22594">
    <property type="entry name" value="ASPARTYL/LYSYL-TRNA SYNTHETASE"/>
    <property type="match status" value="1"/>
</dbReference>
<evidence type="ECO:0000259" key="7">
    <source>
        <dbReference type="PROSITE" id="PS50862"/>
    </source>
</evidence>
<organism evidence="8">
    <name type="scientific">Oppiella nova</name>
    <dbReference type="NCBI Taxonomy" id="334625"/>
    <lineage>
        <taxon>Eukaryota</taxon>
        <taxon>Metazoa</taxon>
        <taxon>Ecdysozoa</taxon>
        <taxon>Arthropoda</taxon>
        <taxon>Chelicerata</taxon>
        <taxon>Arachnida</taxon>
        <taxon>Acari</taxon>
        <taxon>Acariformes</taxon>
        <taxon>Sarcoptiformes</taxon>
        <taxon>Oribatida</taxon>
        <taxon>Brachypylina</taxon>
        <taxon>Oppioidea</taxon>
        <taxon>Oppiidae</taxon>
        <taxon>Oppiella</taxon>
    </lineage>
</organism>
<evidence type="ECO:0000256" key="3">
    <source>
        <dbReference type="ARBA" id="ARBA00022741"/>
    </source>
</evidence>
<evidence type="ECO:0000313" key="9">
    <source>
        <dbReference type="Proteomes" id="UP000728032"/>
    </source>
</evidence>
<dbReference type="InterPro" id="IPR004364">
    <property type="entry name" value="Aa-tRNA-synt_II"/>
</dbReference>
<evidence type="ECO:0000313" key="8">
    <source>
        <dbReference type="EMBL" id="CAD7651856.1"/>
    </source>
</evidence>
<dbReference type="InterPro" id="IPR004115">
    <property type="entry name" value="GAD-like_sf"/>
</dbReference>
<dbReference type="GO" id="GO:0004824">
    <property type="term" value="F:lysine-tRNA ligase activity"/>
    <property type="evidence" value="ECO:0007669"/>
    <property type="project" value="InterPro"/>
</dbReference>
<protein>
    <recommendedName>
        <fullName evidence="1">Lysine--tRNA ligase</fullName>
    </recommendedName>
</protein>
<keyword evidence="6" id="KW-0030">Aminoacyl-tRNA synthetase</keyword>
<keyword evidence="3" id="KW-0547">Nucleotide-binding</keyword>